<dbReference type="InterPro" id="IPR015425">
    <property type="entry name" value="FH2_Formin"/>
</dbReference>
<evidence type="ECO:0000256" key="1">
    <source>
        <dbReference type="SAM" id="MobiDB-lite"/>
    </source>
</evidence>
<dbReference type="CDD" id="cd07355">
    <property type="entry name" value="HN_L-delphilin-R2_like"/>
    <property type="match status" value="1"/>
</dbReference>
<dbReference type="HOGENOM" id="CLU_250478_0_0_1"/>
<name>R7UWX2_CAPTE</name>
<evidence type="ECO:0008006" key="7">
    <source>
        <dbReference type="Google" id="ProtNLM"/>
    </source>
</evidence>
<dbReference type="EnsemblMetazoa" id="CapteT223619">
    <property type="protein sequence ID" value="CapteP223619"/>
    <property type="gene ID" value="CapteG223619"/>
</dbReference>
<dbReference type="InterPro" id="IPR041489">
    <property type="entry name" value="PDZ_6"/>
</dbReference>
<evidence type="ECO:0000259" key="3">
    <source>
        <dbReference type="PROSITE" id="PS51444"/>
    </source>
</evidence>
<feature type="compositionally biased region" description="Basic residues" evidence="1">
    <location>
        <begin position="278"/>
        <end position="301"/>
    </location>
</feature>
<feature type="domain" description="PDZ" evidence="2">
    <location>
        <begin position="77"/>
        <end position="153"/>
    </location>
</feature>
<dbReference type="Pfam" id="PF02181">
    <property type="entry name" value="FH2"/>
    <property type="match status" value="2"/>
</dbReference>
<dbReference type="EMBL" id="KB297234">
    <property type="protein sequence ID" value="ELU10762.1"/>
    <property type="molecule type" value="Genomic_DNA"/>
</dbReference>
<evidence type="ECO:0000313" key="4">
    <source>
        <dbReference type="EMBL" id="ELU10762.1"/>
    </source>
</evidence>
<feature type="region of interest" description="Disordered" evidence="1">
    <location>
        <begin position="273"/>
        <end position="320"/>
    </location>
</feature>
<evidence type="ECO:0000313" key="6">
    <source>
        <dbReference type="Proteomes" id="UP000014760"/>
    </source>
</evidence>
<dbReference type="CDD" id="cd07354">
    <property type="entry name" value="HN_L-delphilin-R1_like"/>
    <property type="match status" value="1"/>
</dbReference>
<dbReference type="Gene3D" id="2.30.42.10">
    <property type="match status" value="3"/>
</dbReference>
<dbReference type="Gene3D" id="1.20.1160.20">
    <property type="match status" value="3"/>
</dbReference>
<feature type="compositionally biased region" description="Polar residues" evidence="1">
    <location>
        <begin position="866"/>
        <end position="898"/>
    </location>
</feature>
<evidence type="ECO:0000259" key="2">
    <source>
        <dbReference type="PROSITE" id="PS50106"/>
    </source>
</evidence>
<dbReference type="SMART" id="SM00228">
    <property type="entry name" value="PDZ"/>
    <property type="match status" value="3"/>
</dbReference>
<dbReference type="SUPFAM" id="SSF101447">
    <property type="entry name" value="Formin homology 2 domain (FH2 domain)"/>
    <property type="match status" value="1"/>
</dbReference>
<dbReference type="Proteomes" id="UP000014760">
    <property type="component" value="Unassembled WGS sequence"/>
</dbReference>
<feature type="compositionally biased region" description="Low complexity" evidence="1">
    <location>
        <begin position="846"/>
        <end position="857"/>
    </location>
</feature>
<dbReference type="Pfam" id="PF17820">
    <property type="entry name" value="PDZ_6"/>
    <property type="match status" value="2"/>
</dbReference>
<feature type="region of interest" description="Disordered" evidence="1">
    <location>
        <begin position="664"/>
        <end position="707"/>
    </location>
</feature>
<feature type="compositionally biased region" description="Pro residues" evidence="1">
    <location>
        <begin position="1029"/>
        <end position="1048"/>
    </location>
</feature>
<protein>
    <recommendedName>
        <fullName evidence="7">Delphilin</fullName>
    </recommendedName>
</protein>
<feature type="domain" description="PDZ" evidence="2">
    <location>
        <begin position="471"/>
        <end position="548"/>
    </location>
</feature>
<dbReference type="STRING" id="283909.R7UWX2"/>
<dbReference type="InterPro" id="IPR001478">
    <property type="entry name" value="PDZ"/>
</dbReference>
<dbReference type="PROSITE" id="PS50106">
    <property type="entry name" value="PDZ"/>
    <property type="match status" value="2"/>
</dbReference>
<accession>R7UWX2</accession>
<reference evidence="6" key="1">
    <citation type="submission" date="2012-12" db="EMBL/GenBank/DDBJ databases">
        <authorList>
            <person name="Hellsten U."/>
            <person name="Grimwood J."/>
            <person name="Chapman J.A."/>
            <person name="Shapiro H."/>
            <person name="Aerts A."/>
            <person name="Otillar R.P."/>
            <person name="Terry A.Y."/>
            <person name="Boore J.L."/>
            <person name="Simakov O."/>
            <person name="Marletaz F."/>
            <person name="Cho S.-J."/>
            <person name="Edsinger-Gonzales E."/>
            <person name="Havlak P."/>
            <person name="Kuo D.-H."/>
            <person name="Larsson T."/>
            <person name="Lv J."/>
            <person name="Arendt D."/>
            <person name="Savage R."/>
            <person name="Osoegawa K."/>
            <person name="de Jong P."/>
            <person name="Lindberg D.R."/>
            <person name="Seaver E.C."/>
            <person name="Weisblat D.A."/>
            <person name="Putnam N.H."/>
            <person name="Grigoriev I.V."/>
            <person name="Rokhsar D.S."/>
        </authorList>
    </citation>
    <scope>NUCLEOTIDE SEQUENCE</scope>
    <source>
        <strain evidence="6">I ESC-2004</strain>
    </source>
</reference>
<dbReference type="Gene3D" id="1.20.58.2220">
    <property type="entry name" value="Formin, FH2 domain"/>
    <property type="match status" value="1"/>
</dbReference>
<sequence>MDWPECCGFSIAGDGPTYVIWVEKDSVAYSAGVCLGDQLIELDGHNVREMSSESIATLARHCKSNPPTLGVVARLQQVELTATRKWSFGLVLRGSRPPQVDAVDPPGPAYQAGIRPDDMVLQLNGQRIFSSEKTNAILASRTGKVVLGVVPVEHREEPFDPKAASRGSRVRKARDFFAKMSIILGSDYEKKMSVVSLLKQYAESRDVISFAQAINHLLTKMPHRNLVREIRSPGSSTISSLPSGRESPSSYVITGTAGKEEIARFTALPTPVPFARPTKTKAKSPTRKKKNRSFFRIRKRRNDSISPEPPRAGDNFQRPIVLPNFVTQPNVSHRSESAYNLVDLKIDKQPQMESHRGTIGGRPGVIISPAPNLLLQRATSEPDLTLHPAPSSPSLSPNNQNLSHSASSLYFGGQLDLVDIPLDHHRSFVPSKHRSQFDSILKPQFGSSHGGSIPVLNGSFKANSASLAPRSVTVNRINGSFGFVLRGHNPVSLESVVPGGPADRAGLRPGDCILKLNGMDVRKCSHTHLVRLLHGSGNSPTILATQLLDENGDSAMTSDTSSASSSHDDYSTDWLSENNVLMAGQSQSFKQKVDHLLTSKEKTALRRALTEYNNKRNIAQLVDDASQVLDTPSKKSLWTDMLPRMSADHQNYVLQYVQMSKKQLHETREALGRSGSSQGGTSSTPRWNSARHTASSSSSSSLGLFDKANPADSHSMGSFRQQLDYLLTSRERSQLKRALQIYAERRTIQHLLEDLVEILDTPSKRTLWFYIIPLLSPHHQRFCQRTLGLPEHVVKTGSLKPSGLTFNGAFRPIVPQGKKTMATPRAGDVLYHQETLASEVPKGKHTVNTSTTTNGIRTRTKMVRESSAQTTPQQTPMHHRSQASSTDEPNSVSSRNSADYRTIVKVYGDQQPKDADIMTVYSDRPPGSVLSPIAEQDGVNSLRDSLQLANDEHFYSQIRSAANRHAGGRPGILINQRPMMSDNESEARTDISFSDSFHAKALNAIKALDDVVAGENANMSHDGAAQLSPLPPPPPPPPAPPLPPPPPITSKEVGMSVKRINWEKFDKVQENTVWAKIGDIEELDDIVRYLELEQQFSTKQTKVADSFKDRKSEEYIISPKKAYNISILLGHMKMPVADIKQALLTMDDTKLAPEMLKQILAYIPDTNELEKYDIYSGQPEDLNKPDQFMYEMSRIPGFDQRLKALLFRSNFAEKVEEVKDNLRCIRKAAQELQQSHKLAKVLEIVLAMGNYMNKGNTRVGQAAGFRISFLAQLELTKTSDGKASFLHVLAEAVSTKFPECVHLTDELPTVAEAAKVCKMVPSTSYGIPFRPVSDALIAQELGELRKVLQEISSTVNKLGSQKQRAGTNDRFHEVMGHFISSASDEIQSLFSLQANTSTQMQQVIQYFGEDPKRINSSEFFAVFAEFLTKFEKAHLYNVTHKRSFAKEFTNKVQLNVHPPPEDFHKK</sequence>
<feature type="domain" description="FH2" evidence="3">
    <location>
        <begin position="1047"/>
        <end position="1456"/>
    </location>
</feature>
<dbReference type="OrthoDB" id="410721at2759"/>
<feature type="compositionally biased region" description="Low complexity" evidence="1">
    <location>
        <begin position="672"/>
        <end position="684"/>
    </location>
</feature>
<proteinExistence type="predicted"/>
<evidence type="ECO:0000313" key="5">
    <source>
        <dbReference type="EnsemblMetazoa" id="CapteP223619"/>
    </source>
</evidence>
<dbReference type="EMBL" id="AMQN01000901">
    <property type="status" value="NOT_ANNOTATED_CDS"/>
    <property type="molecule type" value="Genomic_DNA"/>
</dbReference>
<keyword evidence="6" id="KW-1185">Reference proteome</keyword>
<organism evidence="4">
    <name type="scientific">Capitella teleta</name>
    <name type="common">Polychaete worm</name>
    <dbReference type="NCBI Taxonomy" id="283909"/>
    <lineage>
        <taxon>Eukaryota</taxon>
        <taxon>Metazoa</taxon>
        <taxon>Spiralia</taxon>
        <taxon>Lophotrochozoa</taxon>
        <taxon>Annelida</taxon>
        <taxon>Polychaeta</taxon>
        <taxon>Sedentaria</taxon>
        <taxon>Scolecida</taxon>
        <taxon>Capitellidae</taxon>
        <taxon>Capitella</taxon>
    </lineage>
</organism>
<dbReference type="PROSITE" id="PS51444">
    <property type="entry name" value="FH2"/>
    <property type="match status" value="1"/>
</dbReference>
<reference evidence="5" key="3">
    <citation type="submission" date="2015-06" db="UniProtKB">
        <authorList>
            <consortium name="EnsemblMetazoa"/>
        </authorList>
    </citation>
    <scope>IDENTIFICATION</scope>
</reference>
<dbReference type="InterPro" id="IPR036034">
    <property type="entry name" value="PDZ_sf"/>
</dbReference>
<dbReference type="PANTHER" id="PTHR45725:SF3">
    <property type="entry name" value="DELPHILIN"/>
    <property type="match status" value="1"/>
</dbReference>
<reference evidence="4 6" key="2">
    <citation type="journal article" date="2013" name="Nature">
        <title>Insights into bilaterian evolution from three spiralian genomes.</title>
        <authorList>
            <person name="Simakov O."/>
            <person name="Marletaz F."/>
            <person name="Cho S.J."/>
            <person name="Edsinger-Gonzales E."/>
            <person name="Havlak P."/>
            <person name="Hellsten U."/>
            <person name="Kuo D.H."/>
            <person name="Larsson T."/>
            <person name="Lv J."/>
            <person name="Arendt D."/>
            <person name="Savage R."/>
            <person name="Osoegawa K."/>
            <person name="de Jong P."/>
            <person name="Grimwood J."/>
            <person name="Chapman J.A."/>
            <person name="Shapiro H."/>
            <person name="Aerts A."/>
            <person name="Otillar R.P."/>
            <person name="Terry A.Y."/>
            <person name="Boore J.L."/>
            <person name="Grigoriev I.V."/>
            <person name="Lindberg D.R."/>
            <person name="Seaver E.C."/>
            <person name="Weisblat D.A."/>
            <person name="Putnam N.H."/>
            <person name="Rokhsar D.S."/>
        </authorList>
    </citation>
    <scope>NUCLEOTIDE SEQUENCE</scope>
    <source>
        <strain evidence="4 6">I ESC-2004</strain>
    </source>
</reference>
<feature type="region of interest" description="Disordered" evidence="1">
    <location>
        <begin position="844"/>
        <end position="898"/>
    </location>
</feature>
<dbReference type="CDD" id="cd06744">
    <property type="entry name" value="PDZ2_L-delphilin-like"/>
    <property type="match status" value="1"/>
</dbReference>
<dbReference type="SMART" id="SM00498">
    <property type="entry name" value="FH2"/>
    <property type="match status" value="1"/>
</dbReference>
<dbReference type="InterPro" id="IPR042201">
    <property type="entry name" value="FH2_Formin_sf"/>
</dbReference>
<dbReference type="OMA" id="TGPCYIL"/>
<dbReference type="InterPro" id="IPR051425">
    <property type="entry name" value="Formin_Homology"/>
</dbReference>
<gene>
    <name evidence="4" type="ORF">CAPTEDRAFT_223619</name>
</gene>
<feature type="compositionally biased region" description="Polar residues" evidence="1">
    <location>
        <begin position="685"/>
        <end position="694"/>
    </location>
</feature>
<dbReference type="SUPFAM" id="SSF50156">
    <property type="entry name" value="PDZ domain-like"/>
    <property type="match status" value="3"/>
</dbReference>
<feature type="region of interest" description="Disordered" evidence="1">
    <location>
        <begin position="1021"/>
        <end position="1052"/>
    </location>
</feature>
<dbReference type="PANTHER" id="PTHR45725">
    <property type="entry name" value="FORMIN HOMOLOGY 2 FAMILY MEMBER"/>
    <property type="match status" value="1"/>
</dbReference>